<dbReference type="Gene3D" id="3.10.180.10">
    <property type="entry name" value="2,3-Dihydroxybiphenyl 1,2-Dioxygenase, domain 1"/>
    <property type="match status" value="1"/>
</dbReference>
<evidence type="ECO:0000313" key="3">
    <source>
        <dbReference type="Proteomes" id="UP000680206"/>
    </source>
</evidence>
<protein>
    <submittedName>
        <fullName evidence="2">VOC family protein</fullName>
    </submittedName>
</protein>
<dbReference type="PANTHER" id="PTHR21366">
    <property type="entry name" value="GLYOXALASE FAMILY PROTEIN"/>
    <property type="match status" value="1"/>
</dbReference>
<keyword evidence="3" id="KW-1185">Reference proteome</keyword>
<name>A0ABS3S7D9_9ACTN</name>
<organism evidence="2 3">
    <name type="scientific">Actinomadura violacea</name>
    <dbReference type="NCBI Taxonomy" id="2819934"/>
    <lineage>
        <taxon>Bacteria</taxon>
        <taxon>Bacillati</taxon>
        <taxon>Actinomycetota</taxon>
        <taxon>Actinomycetes</taxon>
        <taxon>Streptosporangiales</taxon>
        <taxon>Thermomonosporaceae</taxon>
        <taxon>Actinomadura</taxon>
    </lineage>
</organism>
<dbReference type="Proteomes" id="UP000680206">
    <property type="component" value="Unassembled WGS sequence"/>
</dbReference>
<proteinExistence type="predicted"/>
<dbReference type="EMBL" id="JAGEPF010000039">
    <property type="protein sequence ID" value="MBO2464922.1"/>
    <property type="molecule type" value="Genomic_DNA"/>
</dbReference>
<dbReference type="Pfam" id="PF00903">
    <property type="entry name" value="Glyoxalase"/>
    <property type="match status" value="1"/>
</dbReference>
<comment type="caution">
    <text evidence="2">The sequence shown here is derived from an EMBL/GenBank/DDBJ whole genome shotgun (WGS) entry which is preliminary data.</text>
</comment>
<dbReference type="RefSeq" id="WP_208251774.1">
    <property type="nucleotide sequence ID" value="NZ_JAGEPF010000039.1"/>
</dbReference>
<dbReference type="PROSITE" id="PS51819">
    <property type="entry name" value="VOC"/>
    <property type="match status" value="1"/>
</dbReference>
<dbReference type="InterPro" id="IPR037523">
    <property type="entry name" value="VOC_core"/>
</dbReference>
<dbReference type="CDD" id="cd06587">
    <property type="entry name" value="VOC"/>
    <property type="match status" value="1"/>
</dbReference>
<evidence type="ECO:0000259" key="1">
    <source>
        <dbReference type="PROSITE" id="PS51819"/>
    </source>
</evidence>
<gene>
    <name evidence="2" type="ORF">J4709_45890</name>
</gene>
<reference evidence="2 3" key="1">
    <citation type="submission" date="2021-03" db="EMBL/GenBank/DDBJ databases">
        <title>Actinomadura violae sp. nov., isolated from lichen in Thailand.</title>
        <authorList>
            <person name="Kanchanasin P."/>
            <person name="Saeng-In P."/>
            <person name="Phongsopitanun W."/>
            <person name="Yuki M."/>
            <person name="Kudo T."/>
            <person name="Ohkuma M."/>
            <person name="Tanasupawat S."/>
        </authorList>
    </citation>
    <scope>NUCLEOTIDE SEQUENCE [LARGE SCALE GENOMIC DNA]</scope>
    <source>
        <strain evidence="2 3">LCR2-06</strain>
    </source>
</reference>
<feature type="domain" description="VOC" evidence="1">
    <location>
        <begin position="17"/>
        <end position="142"/>
    </location>
</feature>
<dbReference type="InterPro" id="IPR004360">
    <property type="entry name" value="Glyas_Fos-R_dOase_dom"/>
</dbReference>
<dbReference type="PANTHER" id="PTHR21366:SF14">
    <property type="entry name" value="GLYOXALASE DOMAIN-CONTAINING PROTEIN 5"/>
    <property type="match status" value="1"/>
</dbReference>
<dbReference type="InterPro" id="IPR029068">
    <property type="entry name" value="Glyas_Bleomycin-R_OHBP_Dase"/>
</dbReference>
<evidence type="ECO:0000313" key="2">
    <source>
        <dbReference type="EMBL" id="MBO2464922.1"/>
    </source>
</evidence>
<sequence>MTTIPTSAEAVQPATLGLNHVNLVVSDVPESVRFYTEALGMRIKQVTKEITFLATPGAQDVLALQAAGRDLDRASGKTRRPGDSGGVDHIGFDVADTTALQTVIGAAQEAGGELLMQFTGADGLPTAFIGDPDGYVLQLSPRHPTDNT</sequence>
<dbReference type="InterPro" id="IPR050383">
    <property type="entry name" value="GlyoxalaseI/FosfomycinResist"/>
</dbReference>
<dbReference type="SUPFAM" id="SSF54593">
    <property type="entry name" value="Glyoxalase/Bleomycin resistance protein/Dihydroxybiphenyl dioxygenase"/>
    <property type="match status" value="1"/>
</dbReference>
<accession>A0ABS3S7D9</accession>